<name>A0ABS5K0Q3_9BACT</name>
<gene>
    <name evidence="1" type="ORF">KEM10_20555</name>
</gene>
<organism evidence="1 2">
    <name type="scientific">Carboxylicivirga linearis</name>
    <dbReference type="NCBI Taxonomy" id="1628157"/>
    <lineage>
        <taxon>Bacteria</taxon>
        <taxon>Pseudomonadati</taxon>
        <taxon>Bacteroidota</taxon>
        <taxon>Bacteroidia</taxon>
        <taxon>Marinilabiliales</taxon>
        <taxon>Marinilabiliaceae</taxon>
        <taxon>Carboxylicivirga</taxon>
    </lineage>
</organism>
<accession>A0ABS5K0Q3</accession>
<proteinExistence type="predicted"/>
<reference evidence="1 2" key="1">
    <citation type="journal article" date="2015" name="Int. J. Syst. Evol. Microbiol.">
        <title>Carboxylicivirga linearis sp. nov., isolated from a sea cucumber culture pond.</title>
        <authorList>
            <person name="Wang F.Q."/>
            <person name="Zhou Y.X."/>
            <person name="Lin X.Z."/>
            <person name="Chen G.J."/>
            <person name="Du Z.J."/>
        </authorList>
    </citation>
    <scope>NUCLEOTIDE SEQUENCE [LARGE SCALE GENOMIC DNA]</scope>
    <source>
        <strain evidence="1 2">FB218</strain>
    </source>
</reference>
<dbReference type="EMBL" id="JAGUCO010000027">
    <property type="protein sequence ID" value="MBS2100690.1"/>
    <property type="molecule type" value="Genomic_DNA"/>
</dbReference>
<evidence type="ECO:0000313" key="2">
    <source>
        <dbReference type="Proteomes" id="UP000708576"/>
    </source>
</evidence>
<comment type="caution">
    <text evidence="1">The sequence shown here is derived from an EMBL/GenBank/DDBJ whole genome shotgun (WGS) entry which is preliminary data.</text>
</comment>
<dbReference type="Proteomes" id="UP000708576">
    <property type="component" value="Unassembled WGS sequence"/>
</dbReference>
<keyword evidence="2" id="KW-1185">Reference proteome</keyword>
<evidence type="ECO:0000313" key="1">
    <source>
        <dbReference type="EMBL" id="MBS2100690.1"/>
    </source>
</evidence>
<dbReference type="RefSeq" id="WP_212219032.1">
    <property type="nucleotide sequence ID" value="NZ_JAGUCO010000027.1"/>
</dbReference>
<protein>
    <submittedName>
        <fullName evidence="1">Uncharacterized protein</fullName>
    </submittedName>
</protein>
<sequence length="154" mass="17583">MISAGASSRDLIKAFANLTPERVLGGNYKSMALIRKEEGEEKAEQALAILLADTALAFGESLTKEMALYFATEILNAYYWLSLEDCFIVLNRIKRGKLYGKLNLNTFLNAFETYNKERLNMADDLSFSKHLEIKEERPLYERANIIAQTYKVKK</sequence>